<feature type="repeat" description="ANK" evidence="5">
    <location>
        <begin position="895"/>
        <end position="927"/>
    </location>
</feature>
<dbReference type="EMBL" id="JAWRVE010000048">
    <property type="protein sequence ID" value="KAL1867896.1"/>
    <property type="molecule type" value="Genomic_DNA"/>
</dbReference>
<feature type="repeat" description="ANK" evidence="5">
    <location>
        <begin position="928"/>
        <end position="960"/>
    </location>
</feature>
<evidence type="ECO:0000259" key="6">
    <source>
        <dbReference type="PROSITE" id="PS50837"/>
    </source>
</evidence>
<name>A0ABR3WWT0_9PEZI</name>
<dbReference type="SUPFAM" id="SSF48403">
    <property type="entry name" value="Ankyrin repeat"/>
    <property type="match status" value="1"/>
</dbReference>
<keyword evidence="3 5" id="KW-0040">ANK repeat</keyword>
<evidence type="ECO:0000256" key="3">
    <source>
        <dbReference type="ARBA" id="ARBA00023043"/>
    </source>
</evidence>
<dbReference type="Gene3D" id="1.25.40.20">
    <property type="entry name" value="Ankyrin repeat-containing domain"/>
    <property type="match status" value="2"/>
</dbReference>
<dbReference type="Gene3D" id="3.40.50.1820">
    <property type="entry name" value="alpha/beta hydrolase"/>
    <property type="match status" value="1"/>
</dbReference>
<dbReference type="InterPro" id="IPR016477">
    <property type="entry name" value="Fructo-/Ketosamine-3-kinase"/>
</dbReference>
<dbReference type="PANTHER" id="PTHR24171">
    <property type="entry name" value="ANKYRIN REPEAT DOMAIN-CONTAINING PROTEIN 39-RELATED"/>
    <property type="match status" value="1"/>
</dbReference>
<dbReference type="Proteomes" id="UP001583177">
    <property type="component" value="Unassembled WGS sequence"/>
</dbReference>
<comment type="catalytic activity">
    <reaction evidence="4">
        <text>N(6)-D-ribulosyl-L-lysyl-[protein] + ATP = N(6)-(3-O-phospho-D-ribulosyl)-L-lysyl-[protein] + ADP + H(+)</text>
        <dbReference type="Rhea" id="RHEA:48432"/>
        <dbReference type="Rhea" id="RHEA-COMP:12103"/>
        <dbReference type="Rhea" id="RHEA-COMP:12104"/>
        <dbReference type="ChEBI" id="CHEBI:15378"/>
        <dbReference type="ChEBI" id="CHEBI:30616"/>
        <dbReference type="ChEBI" id="CHEBI:90418"/>
        <dbReference type="ChEBI" id="CHEBI:90420"/>
        <dbReference type="ChEBI" id="CHEBI:456216"/>
        <dbReference type="EC" id="2.7.1.172"/>
    </reaction>
    <physiologicalReaction direction="left-to-right" evidence="4">
        <dbReference type="Rhea" id="RHEA:48433"/>
    </physiologicalReaction>
</comment>
<dbReference type="Gene3D" id="3.90.1200.10">
    <property type="match status" value="1"/>
</dbReference>
<dbReference type="Pfam" id="PF03881">
    <property type="entry name" value="Fructosamin_kin"/>
    <property type="match status" value="1"/>
</dbReference>
<dbReference type="Pfam" id="PF24883">
    <property type="entry name" value="NPHP3_N"/>
    <property type="match status" value="1"/>
</dbReference>
<dbReference type="Gene3D" id="3.40.50.300">
    <property type="entry name" value="P-loop containing nucleotide triphosphate hydrolases"/>
    <property type="match status" value="1"/>
</dbReference>
<feature type="domain" description="NACHT" evidence="6">
    <location>
        <begin position="305"/>
        <end position="426"/>
    </location>
</feature>
<sequence>MLPKAIPSARIARFAYQSEWLGRDAIQQRLPLVSDQLLSSLLAHRKSCPKRPLLFIGHCFGGIVVQKAIIIARLHNSDYGGISDAISGVVLLGTPMRGSNSQSKAAMLASVASAMKFGEKSSLLRCIEKDSEMLKDILHDFTRLVNVQNIQLVCFFEQFKSDIAKPVRPKSMKWLSHKEIIVDEESGCVDGYPKYGLAADHFTMHRYNGPDDGDYCLVKNELSRLADAALIRKPTGAEPDLPDEKQEKAILSARDQACLNSIFITDAKEDMVSIETNTDRLMKDSNRWLFEHPSWVKWLSQKDQDVLWVHGDPGKGKTFISISAVRHLEQQKLLQDCAPRNLLLYFFCDNKDDRRNDALSIMRGLLHQLFSRRPDLCFLLRAEVEKRKEHLLASPTAIRTLWSIFNDATTREYIDNVYIIIDGLDESGSDSVVGLLSLITSYSSDDHSAYESASGNEESSSIKWMFTSRNETHIRELLNDTRDIDLEDNAAAIASSVSQYITSRVEYLRKTKRYPESLAEEVRDTLTQKAEGTFLWVALACRELSKPKVRSLNTRTVLTQLPSGLDHLYTRILDQILSANDDDLAEHARTILRSMALAFRPLDVQEIVVVARLELQGFEAEEAFQMMMEYMELCSSIVSMRNDTAHFVHKSAQTYVLTRQDIVYEDVDSNHADMAMACFEHISDDSAFLDDSSENASVSSAAETYGGLTWLVKVLVNERGVEQMALKDSLGNDALHWAAAQGWIDTLDYLLDNKADVTATNSAGLTALCLASEKGNLPVVKSLIQAGADVNFFDVLGSTLLHKVATNGHVDILRYLLESGADVDARDHLRWTPIQRACSSGDLPIVKILREKGANMTQIDREGMSLLHYAAAQGHTGVATYLIRNGVSVDATCYEQWTPLHEASWAGEDSTVSYLLRHGASIRPRTQEGHTALHQAAWNGHLSIVKRLLKAGADVHQLCHEGETALHQAAWQDHEDIAQILLDAGSKPSYENIWGKTPIDHAESNGSEATLARLRKHILTSQPGGPRLETLTLTSVPPEETLTFETVHKNHLDPTVALDPAIARAIPGAPVRVHAHHHGHAGFSVPLKIKVEYNDGSIRHIFCKGYGNAAMFSSEFFSLESMNDAMRLICPRPLFHGPMQDTDDFFLLTEFLETDPLVQRPGSGMSMASKLAIMHSQPVIMPKGYDKPMFGFPVQTFCGSTPQDNTFTASWADFFARRRVAKIASICEERHGADEELQMWITRTIETTIPALLRDDHLGGDEGIRPSIVHGDLWMGNRAKGQFEAWDGIEDICFDPSCTFAHNEYDFAIMRLFGGFMAGFWAQYHAVKPKTEPVAEYEDRISLYSVYHIMNHYALHAGGWKDDAIEVMETLWNKYQGPEGRD</sequence>
<dbReference type="SUPFAM" id="SSF56112">
    <property type="entry name" value="Protein kinase-like (PK-like)"/>
    <property type="match status" value="1"/>
</dbReference>
<reference evidence="7 8" key="1">
    <citation type="journal article" date="2024" name="IMA Fungus">
        <title>IMA Genome - F19 : A genome assembly and annotation guide to empower mycologists, including annotated draft genome sequences of Ceratocystis pirilliformis, Diaporthe australafricana, Fusarium ophioides, Paecilomyces lecythidis, and Sporothrix stenoceras.</title>
        <authorList>
            <person name="Aylward J."/>
            <person name="Wilson A.M."/>
            <person name="Visagie C.M."/>
            <person name="Spraker J."/>
            <person name="Barnes I."/>
            <person name="Buitendag C."/>
            <person name="Ceriani C."/>
            <person name="Del Mar Angel L."/>
            <person name="du Plessis D."/>
            <person name="Fuchs T."/>
            <person name="Gasser K."/>
            <person name="Kramer D."/>
            <person name="Li W."/>
            <person name="Munsamy K."/>
            <person name="Piso A."/>
            <person name="Price J.L."/>
            <person name="Sonnekus B."/>
            <person name="Thomas C."/>
            <person name="van der Nest A."/>
            <person name="van Dijk A."/>
            <person name="van Heerden A."/>
            <person name="van Vuuren N."/>
            <person name="Yilmaz N."/>
            <person name="Duong T.A."/>
            <person name="van der Merwe N.A."/>
            <person name="Wingfield M.J."/>
            <person name="Wingfield B.D."/>
        </authorList>
    </citation>
    <scope>NUCLEOTIDE SEQUENCE [LARGE SCALE GENOMIC DNA]</scope>
    <source>
        <strain evidence="7 8">CMW 18300</strain>
    </source>
</reference>
<dbReference type="EC" id="2.7.1.172" evidence="1"/>
<evidence type="ECO:0000313" key="7">
    <source>
        <dbReference type="EMBL" id="KAL1867896.1"/>
    </source>
</evidence>
<feature type="repeat" description="ANK" evidence="5">
    <location>
        <begin position="829"/>
        <end position="861"/>
    </location>
</feature>
<dbReference type="Pfam" id="PF12796">
    <property type="entry name" value="Ank_2"/>
    <property type="match status" value="3"/>
</dbReference>
<evidence type="ECO:0000256" key="5">
    <source>
        <dbReference type="PROSITE-ProRule" id="PRU00023"/>
    </source>
</evidence>
<evidence type="ECO:0000256" key="1">
    <source>
        <dbReference type="ARBA" id="ARBA00011961"/>
    </source>
</evidence>
<proteinExistence type="predicted"/>
<organism evidence="7 8">
    <name type="scientific">Diaporthe australafricana</name>
    <dbReference type="NCBI Taxonomy" id="127596"/>
    <lineage>
        <taxon>Eukaryota</taxon>
        <taxon>Fungi</taxon>
        <taxon>Dikarya</taxon>
        <taxon>Ascomycota</taxon>
        <taxon>Pezizomycotina</taxon>
        <taxon>Sordariomycetes</taxon>
        <taxon>Sordariomycetidae</taxon>
        <taxon>Diaporthales</taxon>
        <taxon>Diaporthaceae</taxon>
        <taxon>Diaporthe</taxon>
    </lineage>
</organism>
<dbReference type="PANTHER" id="PTHR24171:SF8">
    <property type="entry name" value="BRCA1-ASSOCIATED RING DOMAIN PROTEIN 1"/>
    <property type="match status" value="1"/>
</dbReference>
<evidence type="ECO:0000256" key="4">
    <source>
        <dbReference type="ARBA" id="ARBA00048655"/>
    </source>
</evidence>
<keyword evidence="2" id="KW-0677">Repeat</keyword>
<feature type="repeat" description="ANK" evidence="5">
    <location>
        <begin position="796"/>
        <end position="828"/>
    </location>
</feature>
<feature type="repeat" description="ANK" evidence="5">
    <location>
        <begin position="862"/>
        <end position="894"/>
    </location>
</feature>
<dbReference type="InterPro" id="IPR011009">
    <property type="entry name" value="Kinase-like_dom_sf"/>
</dbReference>
<dbReference type="PROSITE" id="PS50837">
    <property type="entry name" value="NACHT"/>
    <property type="match status" value="1"/>
</dbReference>
<dbReference type="SUPFAM" id="SSF53474">
    <property type="entry name" value="alpha/beta-Hydrolases"/>
    <property type="match status" value="1"/>
</dbReference>
<feature type="repeat" description="ANK" evidence="5">
    <location>
        <begin position="961"/>
        <end position="993"/>
    </location>
</feature>
<accession>A0ABR3WWT0</accession>
<dbReference type="InterPro" id="IPR002110">
    <property type="entry name" value="Ankyrin_rpt"/>
</dbReference>
<evidence type="ECO:0000256" key="2">
    <source>
        <dbReference type="ARBA" id="ARBA00022737"/>
    </source>
</evidence>
<dbReference type="Pfam" id="PF13637">
    <property type="entry name" value="Ank_4"/>
    <property type="match status" value="1"/>
</dbReference>
<dbReference type="SMART" id="SM00248">
    <property type="entry name" value="ANK"/>
    <property type="match status" value="8"/>
</dbReference>
<dbReference type="InterPro" id="IPR029058">
    <property type="entry name" value="AB_hydrolase_fold"/>
</dbReference>
<dbReference type="PROSITE" id="PS50088">
    <property type="entry name" value="ANK_REPEAT"/>
    <property type="match status" value="8"/>
</dbReference>
<dbReference type="InterPro" id="IPR036770">
    <property type="entry name" value="Ankyrin_rpt-contain_sf"/>
</dbReference>
<gene>
    <name evidence="7" type="ORF">Daus18300_006171</name>
</gene>
<dbReference type="InterPro" id="IPR056884">
    <property type="entry name" value="NPHP3-like_N"/>
</dbReference>
<dbReference type="PROSITE" id="PS50297">
    <property type="entry name" value="ANK_REP_REGION"/>
    <property type="match status" value="7"/>
</dbReference>
<comment type="caution">
    <text evidence="7">The sequence shown here is derived from an EMBL/GenBank/DDBJ whole genome shotgun (WGS) entry which is preliminary data.</text>
</comment>
<feature type="repeat" description="ANK" evidence="5">
    <location>
        <begin position="730"/>
        <end position="762"/>
    </location>
</feature>
<keyword evidence="8" id="KW-1185">Reference proteome</keyword>
<dbReference type="SUPFAM" id="SSF52540">
    <property type="entry name" value="P-loop containing nucleoside triphosphate hydrolases"/>
    <property type="match status" value="1"/>
</dbReference>
<feature type="repeat" description="ANK" evidence="5">
    <location>
        <begin position="763"/>
        <end position="795"/>
    </location>
</feature>
<evidence type="ECO:0000313" key="8">
    <source>
        <dbReference type="Proteomes" id="UP001583177"/>
    </source>
</evidence>
<dbReference type="InterPro" id="IPR027417">
    <property type="entry name" value="P-loop_NTPase"/>
</dbReference>
<dbReference type="InterPro" id="IPR007111">
    <property type="entry name" value="NACHT_NTPase"/>
</dbReference>
<protein>
    <recommendedName>
        <fullName evidence="1">protein-ribulosamine 3-kinase</fullName>
        <ecNumber evidence="1">2.7.1.172</ecNumber>
    </recommendedName>
</protein>